<dbReference type="InterPro" id="IPR000014">
    <property type="entry name" value="PAS"/>
</dbReference>
<dbReference type="NCBIfam" id="TIGR00229">
    <property type="entry name" value="sensory_box"/>
    <property type="match status" value="1"/>
</dbReference>
<dbReference type="SUPFAM" id="SSF55785">
    <property type="entry name" value="PYP-like sensor domain (PAS domain)"/>
    <property type="match status" value="1"/>
</dbReference>
<dbReference type="CDD" id="cd00130">
    <property type="entry name" value="PAS"/>
    <property type="match status" value="1"/>
</dbReference>
<name>A0A9P7GC51_9AGAR</name>
<evidence type="ECO:0000259" key="2">
    <source>
        <dbReference type="PROSITE" id="PS50112"/>
    </source>
</evidence>
<evidence type="ECO:0000256" key="1">
    <source>
        <dbReference type="SAM" id="MobiDB-lite"/>
    </source>
</evidence>
<dbReference type="Proteomes" id="UP000775547">
    <property type="component" value="Unassembled WGS sequence"/>
</dbReference>
<feature type="compositionally biased region" description="Basic residues" evidence="1">
    <location>
        <begin position="299"/>
        <end position="308"/>
    </location>
</feature>
<dbReference type="Pfam" id="PF08447">
    <property type="entry name" value="PAS_3"/>
    <property type="match status" value="1"/>
</dbReference>
<dbReference type="EMBL" id="JABCKV010000028">
    <property type="protein sequence ID" value="KAG5646008.1"/>
    <property type="molecule type" value="Genomic_DNA"/>
</dbReference>
<feature type="region of interest" description="Disordered" evidence="1">
    <location>
        <begin position="134"/>
        <end position="183"/>
    </location>
</feature>
<feature type="domain" description="PAS" evidence="2">
    <location>
        <begin position="1"/>
        <end position="68"/>
    </location>
</feature>
<dbReference type="SMART" id="SM00091">
    <property type="entry name" value="PAS"/>
    <property type="match status" value="1"/>
</dbReference>
<keyword evidence="4" id="KW-1185">Reference proteome</keyword>
<dbReference type="AlphaFoldDB" id="A0A9P7GC51"/>
<reference evidence="3" key="1">
    <citation type="submission" date="2020-07" db="EMBL/GenBank/DDBJ databases">
        <authorList>
            <person name="Nieuwenhuis M."/>
            <person name="Van De Peppel L.J.J."/>
        </authorList>
    </citation>
    <scope>NUCLEOTIDE SEQUENCE</scope>
    <source>
        <strain evidence="3">AP01</strain>
        <tissue evidence="3">Mycelium</tissue>
    </source>
</reference>
<protein>
    <recommendedName>
        <fullName evidence="2">PAS domain-containing protein</fullName>
    </recommendedName>
</protein>
<sequence>MDRSPASLSFIAIVDFTEEAKWLFVTSSVAELLGYEPHELLNRSSLELVHPDEFGRVKRIHFDTISKDKAAVLVYLRMKHKIPSRGYVLCGISRFVDPFYCVSFASPGKAMYNASTAQEIEVVAPHAHKYQIKRWHDPSPVTPPRYPAKLPSRASPASPKSPWNSRSSSGSISGSESEESRSPLPELVWQNTISFKKLPNQSLRTLFILDRFTVKGTILYCSNDNLIMTTSAMGQPFFDFVAEKDEDTVRNWIDSVKGWGVNDLGQPSDGGFGYGRFTLLTKGRDSCRDRMPEPSTSQSRHKNGKKRPARDAGRASQAPGRAHTRNVFTRPAEGLSPQVLVDAIFSAHSDGLMVVLRRSEDS</sequence>
<dbReference type="Gene3D" id="3.30.450.20">
    <property type="entry name" value="PAS domain"/>
    <property type="match status" value="1"/>
</dbReference>
<dbReference type="PROSITE" id="PS50112">
    <property type="entry name" value="PAS"/>
    <property type="match status" value="1"/>
</dbReference>
<dbReference type="OrthoDB" id="411251at2759"/>
<reference evidence="3" key="2">
    <citation type="submission" date="2021-10" db="EMBL/GenBank/DDBJ databases">
        <title>Phylogenomics reveals ancestral predisposition of the termite-cultivated fungus Termitomyces towards a domesticated lifestyle.</title>
        <authorList>
            <person name="Auxier B."/>
            <person name="Grum-Grzhimaylo A."/>
            <person name="Cardenas M.E."/>
            <person name="Lodge J.D."/>
            <person name="Laessoe T."/>
            <person name="Pedersen O."/>
            <person name="Smith M.E."/>
            <person name="Kuyper T.W."/>
            <person name="Franco-Molano E.A."/>
            <person name="Baroni T.J."/>
            <person name="Aanen D.K."/>
        </authorList>
    </citation>
    <scope>NUCLEOTIDE SEQUENCE</scope>
    <source>
        <strain evidence="3">AP01</strain>
        <tissue evidence="3">Mycelium</tissue>
    </source>
</reference>
<gene>
    <name evidence="3" type="ORF">DXG03_004610</name>
</gene>
<dbReference type="InterPro" id="IPR013655">
    <property type="entry name" value="PAS_fold_3"/>
</dbReference>
<proteinExistence type="predicted"/>
<feature type="compositionally biased region" description="Low complexity" evidence="1">
    <location>
        <begin position="147"/>
        <end position="175"/>
    </location>
</feature>
<evidence type="ECO:0000313" key="4">
    <source>
        <dbReference type="Proteomes" id="UP000775547"/>
    </source>
</evidence>
<dbReference type="InterPro" id="IPR035965">
    <property type="entry name" value="PAS-like_dom_sf"/>
</dbReference>
<comment type="caution">
    <text evidence="3">The sequence shown here is derived from an EMBL/GenBank/DDBJ whole genome shotgun (WGS) entry which is preliminary data.</text>
</comment>
<evidence type="ECO:0000313" key="3">
    <source>
        <dbReference type="EMBL" id="KAG5646008.1"/>
    </source>
</evidence>
<accession>A0A9P7GC51</accession>
<organism evidence="3 4">
    <name type="scientific">Asterophora parasitica</name>
    <dbReference type="NCBI Taxonomy" id="117018"/>
    <lineage>
        <taxon>Eukaryota</taxon>
        <taxon>Fungi</taxon>
        <taxon>Dikarya</taxon>
        <taxon>Basidiomycota</taxon>
        <taxon>Agaricomycotina</taxon>
        <taxon>Agaricomycetes</taxon>
        <taxon>Agaricomycetidae</taxon>
        <taxon>Agaricales</taxon>
        <taxon>Tricholomatineae</taxon>
        <taxon>Lyophyllaceae</taxon>
        <taxon>Asterophora</taxon>
    </lineage>
</organism>
<feature type="region of interest" description="Disordered" evidence="1">
    <location>
        <begin position="285"/>
        <end position="331"/>
    </location>
</feature>